<dbReference type="Proteomes" id="UP000502179">
    <property type="component" value="Chromosome"/>
</dbReference>
<dbReference type="InterPro" id="IPR009061">
    <property type="entry name" value="DNA-bd_dom_put_sf"/>
</dbReference>
<protein>
    <submittedName>
        <fullName evidence="2">Tetratricopeptide repeat protein</fullName>
    </submittedName>
</protein>
<evidence type="ECO:0000259" key="1">
    <source>
        <dbReference type="Pfam" id="PF13411"/>
    </source>
</evidence>
<proteinExistence type="predicted"/>
<organism evidence="2 3">
    <name type="scientific">Thermosulfuriphilus ammonigenes</name>
    <dbReference type="NCBI Taxonomy" id="1936021"/>
    <lineage>
        <taxon>Bacteria</taxon>
        <taxon>Pseudomonadati</taxon>
        <taxon>Thermodesulfobacteriota</taxon>
        <taxon>Thermodesulfobacteria</taxon>
        <taxon>Thermodesulfobacteriales</taxon>
        <taxon>Thermodesulfobacteriaceae</taxon>
        <taxon>Thermosulfuriphilus</taxon>
    </lineage>
</organism>
<name>A0A6G7PU69_9BACT</name>
<dbReference type="Pfam" id="PF14559">
    <property type="entry name" value="TPR_19"/>
    <property type="match status" value="1"/>
</dbReference>
<dbReference type="Gene3D" id="1.10.1660.10">
    <property type="match status" value="1"/>
</dbReference>
<dbReference type="Gene3D" id="1.25.40.10">
    <property type="entry name" value="Tetratricopeptide repeat domain"/>
    <property type="match status" value="1"/>
</dbReference>
<dbReference type="EMBL" id="CP048877">
    <property type="protein sequence ID" value="QIJ71229.1"/>
    <property type="molecule type" value="Genomic_DNA"/>
</dbReference>
<dbReference type="InterPro" id="IPR019734">
    <property type="entry name" value="TPR_rpt"/>
</dbReference>
<evidence type="ECO:0000313" key="3">
    <source>
        <dbReference type="Proteomes" id="UP000502179"/>
    </source>
</evidence>
<dbReference type="PROSITE" id="PS50293">
    <property type="entry name" value="TPR_REGION"/>
    <property type="match status" value="1"/>
</dbReference>
<evidence type="ECO:0000313" key="2">
    <source>
        <dbReference type="EMBL" id="QIJ71229.1"/>
    </source>
</evidence>
<dbReference type="KEGG" id="tav:G4V39_02565"/>
<dbReference type="PANTHER" id="PTHR44998:SF1">
    <property type="entry name" value="UDP-N-ACETYLGLUCOSAMINE--PEPTIDE N-ACETYLGLUCOSAMINYLTRANSFERASE 110 KDA SUBUNIT"/>
    <property type="match status" value="1"/>
</dbReference>
<dbReference type="SUPFAM" id="SSF46955">
    <property type="entry name" value="Putative DNA-binding domain"/>
    <property type="match status" value="1"/>
</dbReference>
<dbReference type="GO" id="GO:0003677">
    <property type="term" value="F:DNA binding"/>
    <property type="evidence" value="ECO:0007669"/>
    <property type="project" value="InterPro"/>
</dbReference>
<dbReference type="SMART" id="SM00028">
    <property type="entry name" value="TPR"/>
    <property type="match status" value="4"/>
</dbReference>
<dbReference type="PANTHER" id="PTHR44998">
    <property type="match status" value="1"/>
</dbReference>
<dbReference type="PROSITE" id="PS50005">
    <property type="entry name" value="TPR"/>
    <property type="match status" value="2"/>
</dbReference>
<dbReference type="Pfam" id="PF13414">
    <property type="entry name" value="TPR_11"/>
    <property type="match status" value="1"/>
</dbReference>
<reference evidence="2 3" key="1">
    <citation type="submission" date="2020-02" db="EMBL/GenBank/DDBJ databases">
        <title>Genome analysis of Thermosulfuriphilus ammonigenes ST65T, an anaerobic thermophilic chemolithoautotrophic bacterium isolated from a deep-sea hydrothermal vent.</title>
        <authorList>
            <person name="Slobodkina G."/>
            <person name="Allioux M."/>
            <person name="Merkel A."/>
            <person name="Alain K."/>
            <person name="Jebbar M."/>
            <person name="Slobodkin A."/>
        </authorList>
    </citation>
    <scope>NUCLEOTIDE SEQUENCE [LARGE SCALE GENOMIC DNA]</scope>
    <source>
        <strain evidence="2 3">ST65</strain>
    </source>
</reference>
<dbReference type="SUPFAM" id="SSF48452">
    <property type="entry name" value="TPR-like"/>
    <property type="match status" value="1"/>
</dbReference>
<dbReference type="InterPro" id="IPR000551">
    <property type="entry name" value="MerR-type_HTH_dom"/>
</dbReference>
<accession>A0A6G7PU69</accession>
<dbReference type="Pfam" id="PF13411">
    <property type="entry name" value="MerR_1"/>
    <property type="match status" value="1"/>
</dbReference>
<feature type="domain" description="HTH merR-type" evidence="1">
    <location>
        <begin position="5"/>
        <end position="67"/>
    </location>
</feature>
<dbReference type="RefSeq" id="WP_166031451.1">
    <property type="nucleotide sequence ID" value="NZ_CP048877.1"/>
</dbReference>
<dbReference type="InterPro" id="IPR011990">
    <property type="entry name" value="TPR-like_helical_dom_sf"/>
</dbReference>
<keyword evidence="3" id="KW-1185">Reference proteome</keyword>
<sequence length="271" mass="30761">MKQAFRLDEVVRLTGLSASQIKTLARRRIVPSGRDKDGPFWGFRELRALRRIKAFLDQGMDLERLIRGLRRLDPEDLPRLELRGRRLLLRRGDVLLEPGGQLCLDFSPLCPQTLDLSPTTAEGWFYLGLSREAQGDQSGALLAYQKALELDPQHADSLVNLGNLHYQEGDLSQAKERYFEALIIEPDHPEASFNLGCLLMEEAEPAMAAVFFRRVVEKDPEFSDAYFCLGEALLLIDRTREARIWLKRYLSVDPQGPYAPLARKLLKGGSP</sequence>
<dbReference type="GO" id="GO:0006355">
    <property type="term" value="P:regulation of DNA-templated transcription"/>
    <property type="evidence" value="ECO:0007669"/>
    <property type="project" value="InterPro"/>
</dbReference>
<dbReference type="AlphaFoldDB" id="A0A6G7PU69"/>
<gene>
    <name evidence="2" type="ORF">G4V39_02565</name>
</gene>